<evidence type="ECO:0000313" key="1">
    <source>
        <dbReference type="EMBL" id="KZS06113.1"/>
    </source>
</evidence>
<name>A0A162F2L9_9CRUS</name>
<dbReference type="EMBL" id="LRGB01002849">
    <property type="protein sequence ID" value="KZS06113.1"/>
    <property type="molecule type" value="Genomic_DNA"/>
</dbReference>
<proteinExistence type="predicted"/>
<reference evidence="1 2" key="1">
    <citation type="submission" date="2016-03" db="EMBL/GenBank/DDBJ databases">
        <title>EvidentialGene: Evidence-directed Construction of Genes on Genomes.</title>
        <authorList>
            <person name="Gilbert D.G."/>
            <person name="Choi J.-H."/>
            <person name="Mockaitis K."/>
            <person name="Colbourne J."/>
            <person name="Pfrender M."/>
        </authorList>
    </citation>
    <scope>NUCLEOTIDE SEQUENCE [LARGE SCALE GENOMIC DNA]</scope>
    <source>
        <strain evidence="1 2">Xinb3</strain>
        <tissue evidence="1">Complete organism</tissue>
    </source>
</reference>
<keyword evidence="2" id="KW-1185">Reference proteome</keyword>
<sequence>MLLRRELNLVRRHSRWVDPPLSSTLFFNTNNNPSKCVRFDQPPHATNPISYQDFLLLLVRASKKQKQSMTRGW</sequence>
<dbReference type="Proteomes" id="UP000076858">
    <property type="component" value="Unassembled WGS sequence"/>
</dbReference>
<accession>A0A162F2L9</accession>
<gene>
    <name evidence="1" type="ORF">APZ42_030605</name>
</gene>
<evidence type="ECO:0000313" key="2">
    <source>
        <dbReference type="Proteomes" id="UP000076858"/>
    </source>
</evidence>
<comment type="caution">
    <text evidence="1">The sequence shown here is derived from an EMBL/GenBank/DDBJ whole genome shotgun (WGS) entry which is preliminary data.</text>
</comment>
<dbReference type="AlphaFoldDB" id="A0A162F2L9"/>
<organism evidence="1 2">
    <name type="scientific">Daphnia magna</name>
    <dbReference type="NCBI Taxonomy" id="35525"/>
    <lineage>
        <taxon>Eukaryota</taxon>
        <taxon>Metazoa</taxon>
        <taxon>Ecdysozoa</taxon>
        <taxon>Arthropoda</taxon>
        <taxon>Crustacea</taxon>
        <taxon>Branchiopoda</taxon>
        <taxon>Diplostraca</taxon>
        <taxon>Cladocera</taxon>
        <taxon>Anomopoda</taxon>
        <taxon>Daphniidae</taxon>
        <taxon>Daphnia</taxon>
    </lineage>
</organism>
<protein>
    <submittedName>
        <fullName evidence="1">Uncharacterized protein</fullName>
    </submittedName>
</protein>